<sequence>MFAHPLSASVANPNKTGISHAAAEVSRLVDNSLNKIRFCIFSTFLPAGTISVYGAGCA</sequence>
<protein>
    <submittedName>
        <fullName evidence="1">Uncharacterized protein</fullName>
    </submittedName>
</protein>
<reference evidence="1 2" key="1">
    <citation type="journal article" date="2019" name="Front. Microbiol.">
        <title>Genomes of Neutrophilic Sulfur-Oxidizing Chemolithoautotrophs Representing 9 Proteobacterial Species From 8 Genera.</title>
        <authorList>
            <person name="Watanabe T."/>
            <person name="Kojima H."/>
            <person name="Umezawa K."/>
            <person name="Hori C."/>
            <person name="Takasuka T.E."/>
            <person name="Kato Y."/>
            <person name="Fukui M."/>
        </authorList>
    </citation>
    <scope>NUCLEOTIDE SEQUENCE [LARGE SCALE GENOMIC DNA]</scope>
    <source>
        <strain evidence="1 2">TTN</strain>
    </source>
</reference>
<name>A0A401JAP0_9PROT</name>
<organism evidence="1 2">
    <name type="scientific">Sulfuriferula multivorans</name>
    <dbReference type="NCBI Taxonomy" id="1559896"/>
    <lineage>
        <taxon>Bacteria</taxon>
        <taxon>Pseudomonadati</taxon>
        <taxon>Pseudomonadota</taxon>
        <taxon>Betaproteobacteria</taxon>
        <taxon>Nitrosomonadales</taxon>
        <taxon>Sulfuricellaceae</taxon>
        <taxon>Sulfuriferula</taxon>
    </lineage>
</organism>
<evidence type="ECO:0000313" key="2">
    <source>
        <dbReference type="Proteomes" id="UP000286806"/>
    </source>
</evidence>
<dbReference type="Proteomes" id="UP000286806">
    <property type="component" value="Unassembled WGS sequence"/>
</dbReference>
<comment type="caution">
    <text evidence="1">The sequence shown here is derived from an EMBL/GenBank/DDBJ whole genome shotgun (WGS) entry which is preliminary data.</text>
</comment>
<accession>A0A401JAP0</accession>
<dbReference type="EMBL" id="BGOW01000002">
    <property type="protein sequence ID" value="GBL44626.1"/>
    <property type="molecule type" value="Genomic_DNA"/>
</dbReference>
<gene>
    <name evidence="1" type="ORF">SFMTTN_0426</name>
</gene>
<proteinExistence type="predicted"/>
<evidence type="ECO:0000313" key="1">
    <source>
        <dbReference type="EMBL" id="GBL44626.1"/>
    </source>
</evidence>
<keyword evidence="2" id="KW-1185">Reference proteome</keyword>
<dbReference type="AlphaFoldDB" id="A0A401JAP0"/>